<dbReference type="InterPro" id="IPR050121">
    <property type="entry name" value="Cytochrome_P450_monoxygenase"/>
</dbReference>
<comment type="similarity">
    <text evidence="2">Belongs to the cytochrome P450 family.</text>
</comment>
<evidence type="ECO:0000256" key="5">
    <source>
        <dbReference type="ARBA" id="ARBA00022801"/>
    </source>
</evidence>
<dbReference type="AlphaFoldDB" id="K2QV44"/>
<keyword evidence="7" id="KW-0408">Iron</keyword>
<evidence type="ECO:0000259" key="9">
    <source>
        <dbReference type="SMART" id="SM00939"/>
    </source>
</evidence>
<dbReference type="SUPFAM" id="SSF53474">
    <property type="entry name" value="alpha/beta-Hydrolases"/>
    <property type="match status" value="1"/>
</dbReference>
<dbReference type="VEuPathDB" id="FungiDB:MPH_09295"/>
<evidence type="ECO:0000313" key="10">
    <source>
        <dbReference type="EMBL" id="EKG13531.1"/>
    </source>
</evidence>
<evidence type="ECO:0000256" key="7">
    <source>
        <dbReference type="ARBA" id="ARBA00023004"/>
    </source>
</evidence>
<dbReference type="PANTHER" id="PTHR24305">
    <property type="entry name" value="CYTOCHROME P450"/>
    <property type="match status" value="1"/>
</dbReference>
<dbReference type="InterPro" id="IPR008979">
    <property type="entry name" value="Galactose-bd-like_sf"/>
</dbReference>
<dbReference type="NCBIfam" id="TIGR00976">
    <property type="entry name" value="CocE_NonD"/>
    <property type="match status" value="1"/>
</dbReference>
<dbReference type="Gene3D" id="2.60.120.260">
    <property type="entry name" value="Galactose-binding domain-like"/>
    <property type="match status" value="1"/>
</dbReference>
<dbReference type="PANTHER" id="PTHR24305:SF230">
    <property type="entry name" value="P450, PUTATIVE (EUROFUNG)-RELATED"/>
    <property type="match status" value="1"/>
</dbReference>
<evidence type="ECO:0000313" key="11">
    <source>
        <dbReference type="Proteomes" id="UP000007129"/>
    </source>
</evidence>
<dbReference type="OrthoDB" id="416441at2759"/>
<protein>
    <submittedName>
        <fullName evidence="10">Peptidase S9/S15</fullName>
    </submittedName>
</protein>
<evidence type="ECO:0000256" key="3">
    <source>
        <dbReference type="ARBA" id="ARBA00022617"/>
    </source>
</evidence>
<dbReference type="InterPro" id="IPR036396">
    <property type="entry name" value="Cyt_P450_sf"/>
</dbReference>
<dbReference type="Pfam" id="PF02129">
    <property type="entry name" value="Peptidase_S15"/>
    <property type="match status" value="1"/>
</dbReference>
<gene>
    <name evidence="10" type="ORF">MPH_09295</name>
</gene>
<keyword evidence="6" id="KW-0560">Oxidoreductase</keyword>
<comment type="cofactor">
    <cofactor evidence="1">
        <name>heme</name>
        <dbReference type="ChEBI" id="CHEBI:30413"/>
    </cofactor>
</comment>
<dbReference type="Pfam" id="PF08530">
    <property type="entry name" value="PepX_C"/>
    <property type="match status" value="1"/>
</dbReference>
<keyword evidence="8" id="KW-0503">Monooxygenase</keyword>
<dbReference type="Gene3D" id="3.40.50.1820">
    <property type="entry name" value="alpha/beta hydrolase"/>
    <property type="match status" value="1"/>
</dbReference>
<reference evidence="10 11" key="1">
    <citation type="journal article" date="2012" name="BMC Genomics">
        <title>Tools to kill: Genome of one of the most destructive plant pathogenic fungi Macrophomina phaseolina.</title>
        <authorList>
            <person name="Islam M.S."/>
            <person name="Haque M.S."/>
            <person name="Islam M.M."/>
            <person name="Emdad E.M."/>
            <person name="Halim A."/>
            <person name="Hossen Q.M.M."/>
            <person name="Hossain M.Z."/>
            <person name="Ahmed B."/>
            <person name="Rahim S."/>
            <person name="Rahman M.S."/>
            <person name="Alam M.M."/>
            <person name="Hou S."/>
            <person name="Wan X."/>
            <person name="Saito J.A."/>
            <person name="Alam M."/>
        </authorList>
    </citation>
    <scope>NUCLEOTIDE SEQUENCE [LARGE SCALE GENOMIC DNA]</scope>
    <source>
        <strain evidence="10 11">MS6</strain>
    </source>
</reference>
<dbReference type="Pfam" id="PF00067">
    <property type="entry name" value="p450"/>
    <property type="match status" value="1"/>
</dbReference>
<dbReference type="InterPro" id="IPR005674">
    <property type="entry name" value="CocE/Ser_esterase"/>
</dbReference>
<dbReference type="InterPro" id="IPR001128">
    <property type="entry name" value="Cyt_P450"/>
</dbReference>
<comment type="caution">
    <text evidence="10">The sequence shown here is derived from an EMBL/GenBank/DDBJ whole genome shotgun (WGS) entry which is preliminary data.</text>
</comment>
<evidence type="ECO:0000256" key="6">
    <source>
        <dbReference type="ARBA" id="ARBA00023002"/>
    </source>
</evidence>
<organism evidence="10 11">
    <name type="scientific">Macrophomina phaseolina (strain MS6)</name>
    <name type="common">Charcoal rot fungus</name>
    <dbReference type="NCBI Taxonomy" id="1126212"/>
    <lineage>
        <taxon>Eukaryota</taxon>
        <taxon>Fungi</taxon>
        <taxon>Dikarya</taxon>
        <taxon>Ascomycota</taxon>
        <taxon>Pezizomycotina</taxon>
        <taxon>Dothideomycetes</taxon>
        <taxon>Dothideomycetes incertae sedis</taxon>
        <taxon>Botryosphaeriales</taxon>
        <taxon>Botryosphaeriaceae</taxon>
        <taxon>Macrophomina</taxon>
    </lineage>
</organism>
<dbReference type="HOGENOM" id="CLU_015590_2_1_1"/>
<dbReference type="Gene3D" id="1.10.3020.20">
    <property type="match status" value="1"/>
</dbReference>
<dbReference type="Gene3D" id="1.10.630.10">
    <property type="entry name" value="Cytochrome P450"/>
    <property type="match status" value="1"/>
</dbReference>
<dbReference type="InParanoid" id="K2QV44"/>
<sequence length="745" mass="83774">MQTSTFLPGLTKILPKLVLENAKEAKGNHDPLTRAKLERRVELGKERKSPDTLAKLTDEIRSTFQSEGEVNINWAGQLKYMLAWLNEALHLYPPTPGGPPRVVPQGGGNIIGNSVPENTDVSVHMWAAYHDESNFTKPFQIHPERHLGDSRFVSDKLDMLQPFRAGPRACLGRKIGMPSFPELPLRQTERKVQDGYVRLKDVYIPTRDGSVLCANIYLPTVDEKSAKFPCLLTLGPYGKDVHFAEFGKPQTDMYANMAKAISPLGPDACFEVPDPIVWCKEYKYALVRVDTRGSGGSPGKLDPFGLGRTCEIGRDAEGEDGYDAVEWAGTQDWSNGKVAMCGISYFAMACYWTAMQQPPHLAAIVPYEGLTDNYGHTTRQGGVFHSGFQKHWFNNIVVPQQYGRLEGVDEVELAKARFDFTGLESSWIWRSEGAWPVLDRYRDLRKIKVPLLSAGNWMDSEVHLPGNLVAFEEASSEKFLEMHTGNHLAAYYAPDQLKRQRQFLDYFLLDKKNNGLDEAPQIDLLIRKGAEGFYRREETWPPQDIEYVSAYIAPDDKLSFSPYSATSPGDSIDYAGLTGSTELRTEPFQSDFEILGYPYLDLTVSTDAKDMDLFLYFYLIDASGEKVVFRGNHDEPALSFLRSWFRLSHRTLSEKSTTHRPMLDQQSAAPVKPNELYSVKVPIPPTSMIFEKGTRLAVALRADDEETTIPPMRHVGPDRSEEVFAGKNRILRGGRLVLPAVKRTN</sequence>
<dbReference type="STRING" id="1126212.K2QV44"/>
<accession>K2QV44</accession>
<dbReference type="Proteomes" id="UP000007129">
    <property type="component" value="Unassembled WGS sequence"/>
</dbReference>
<dbReference type="SMART" id="SM00939">
    <property type="entry name" value="PepX_C"/>
    <property type="match status" value="1"/>
</dbReference>
<feature type="domain" description="Xaa-Pro dipeptidyl-peptidase C-terminal" evidence="9">
    <location>
        <begin position="501"/>
        <end position="741"/>
    </location>
</feature>
<dbReference type="EMBL" id="AHHD01000408">
    <property type="protein sequence ID" value="EKG13531.1"/>
    <property type="molecule type" value="Genomic_DNA"/>
</dbReference>
<dbReference type="GO" id="GO:0020037">
    <property type="term" value="F:heme binding"/>
    <property type="evidence" value="ECO:0007669"/>
    <property type="project" value="InterPro"/>
</dbReference>
<evidence type="ECO:0000256" key="8">
    <source>
        <dbReference type="ARBA" id="ARBA00023033"/>
    </source>
</evidence>
<keyword evidence="3" id="KW-0349">Heme</keyword>
<dbReference type="eggNOG" id="KOG0156">
    <property type="taxonomic scope" value="Eukaryota"/>
</dbReference>
<evidence type="ECO:0000256" key="2">
    <source>
        <dbReference type="ARBA" id="ARBA00010617"/>
    </source>
</evidence>
<dbReference type="SUPFAM" id="SSF49785">
    <property type="entry name" value="Galactose-binding domain-like"/>
    <property type="match status" value="1"/>
</dbReference>
<keyword evidence="5" id="KW-0378">Hydrolase</keyword>
<dbReference type="GO" id="GO:0008239">
    <property type="term" value="F:dipeptidyl-peptidase activity"/>
    <property type="evidence" value="ECO:0007669"/>
    <property type="project" value="InterPro"/>
</dbReference>
<dbReference type="InterPro" id="IPR000383">
    <property type="entry name" value="Xaa-Pro-like_dom"/>
</dbReference>
<dbReference type="GO" id="GO:0004497">
    <property type="term" value="F:monooxygenase activity"/>
    <property type="evidence" value="ECO:0007669"/>
    <property type="project" value="UniProtKB-KW"/>
</dbReference>
<proteinExistence type="inferred from homology"/>
<keyword evidence="4" id="KW-0479">Metal-binding</keyword>
<dbReference type="GO" id="GO:0005506">
    <property type="term" value="F:iron ion binding"/>
    <property type="evidence" value="ECO:0007669"/>
    <property type="project" value="InterPro"/>
</dbReference>
<evidence type="ECO:0000256" key="4">
    <source>
        <dbReference type="ARBA" id="ARBA00022723"/>
    </source>
</evidence>
<dbReference type="InterPro" id="IPR013736">
    <property type="entry name" value="Xaa-Pro_dipept_C"/>
</dbReference>
<dbReference type="GO" id="GO:0016705">
    <property type="term" value="F:oxidoreductase activity, acting on paired donors, with incorporation or reduction of molecular oxygen"/>
    <property type="evidence" value="ECO:0007669"/>
    <property type="project" value="InterPro"/>
</dbReference>
<evidence type="ECO:0000256" key="1">
    <source>
        <dbReference type="ARBA" id="ARBA00001971"/>
    </source>
</evidence>
<dbReference type="InterPro" id="IPR029058">
    <property type="entry name" value="AB_hydrolase_fold"/>
</dbReference>
<name>K2QV44_MACPH</name>
<dbReference type="SUPFAM" id="SSF48264">
    <property type="entry name" value="Cytochrome P450"/>
    <property type="match status" value="1"/>
</dbReference>